<dbReference type="SUPFAM" id="SSF48350">
    <property type="entry name" value="GTPase activation domain, GAP"/>
    <property type="match status" value="1"/>
</dbReference>
<dbReference type="InterPro" id="IPR001849">
    <property type="entry name" value="PH_domain"/>
</dbReference>
<dbReference type="PANTHER" id="PTHR15228:SF20">
    <property type="entry name" value="RHO GTPASE-ACTIVATING PROTEIN 25"/>
    <property type="match status" value="1"/>
</dbReference>
<gene>
    <name evidence="7" type="primary">Arhgap25</name>
    <name evidence="7" type="ORF">CATFUS_R13024</name>
</gene>
<evidence type="ECO:0000313" key="7">
    <source>
        <dbReference type="EMBL" id="NXQ38496.1"/>
    </source>
</evidence>
<evidence type="ECO:0000259" key="6">
    <source>
        <dbReference type="PROSITE" id="PS50238"/>
    </source>
</evidence>
<sequence>GEQSRAGQDSCVLMASSQAEMEEWVKSIHRALGVAPGDTMAYEQKLGQHQVPILVQKSAEFIREHGVAEEGIFRLPGQDNLVRQLRDAFDAGERPSFDRDTDVHTVASLFKLYLRELPEPVVPWLQYEDFLLCGQALEADETKGHQELLKQLSLLPRHNYNLLSYICRFLYEIQLNSSVNKMSVDNLATVIGVNLIRPRIEDPAIIMRGTPQVQKVMTVLISDHEKLFPPSKDVPPSPPAQKAEKKAPVPRSSVGWGAAEDPTAPRGSTPRQMRDHPNSRSSPGPGEDTESKDTPGTWKTQPRKRTQTLPTRKSFLAAAAPGEKGSKERNDVLASDFWKSSTRPVASDGHKRTLSHDLFKLLDLHRASAFDSAPLSQAESGEGSGSSPSPASSISEKEFLPCFSPSHEPKEPASPTSSPAEDPSPEQESREFLQSTILKLEKDMEAQRNDYEGQIKSLQEENYEAWAKVVRLNQDMEQEKKKCGELELRLKNAERLREELEKKNKMLEEELRNLTK</sequence>
<dbReference type="AlphaFoldDB" id="A0A7L2CMH4"/>
<evidence type="ECO:0000256" key="4">
    <source>
        <dbReference type="SAM" id="MobiDB-lite"/>
    </source>
</evidence>
<dbReference type="InterPro" id="IPR051025">
    <property type="entry name" value="RhoGAP"/>
</dbReference>
<accession>A0A7L2CMH4</accession>
<feature type="domain" description="Rho-GAP" evidence="6">
    <location>
        <begin position="44"/>
        <end position="228"/>
    </location>
</feature>
<keyword evidence="3" id="KW-0175">Coiled coil</keyword>
<feature type="region of interest" description="Disordered" evidence="4">
    <location>
        <begin position="227"/>
        <end position="352"/>
    </location>
</feature>
<protein>
    <submittedName>
        <fullName evidence="7">RHG25 protein</fullName>
    </submittedName>
</protein>
<evidence type="ECO:0000256" key="2">
    <source>
        <dbReference type="ARBA" id="ARBA00022553"/>
    </source>
</evidence>
<keyword evidence="8" id="KW-1185">Reference proteome</keyword>
<feature type="region of interest" description="Disordered" evidence="4">
    <location>
        <begin position="373"/>
        <end position="432"/>
    </location>
</feature>
<dbReference type="GO" id="GO:0007015">
    <property type="term" value="P:actin filament organization"/>
    <property type="evidence" value="ECO:0007669"/>
    <property type="project" value="TreeGrafter"/>
</dbReference>
<dbReference type="SMART" id="SM00324">
    <property type="entry name" value="RhoGAP"/>
    <property type="match status" value="1"/>
</dbReference>
<keyword evidence="2" id="KW-0597">Phosphoprotein</keyword>
<feature type="non-terminal residue" evidence="7">
    <location>
        <position position="1"/>
    </location>
</feature>
<feature type="domain" description="PH" evidence="5">
    <location>
        <begin position="1"/>
        <end position="33"/>
    </location>
</feature>
<dbReference type="GO" id="GO:0006911">
    <property type="term" value="P:phagocytosis, engulfment"/>
    <property type="evidence" value="ECO:0007669"/>
    <property type="project" value="TreeGrafter"/>
</dbReference>
<evidence type="ECO:0000313" key="8">
    <source>
        <dbReference type="Proteomes" id="UP000519684"/>
    </source>
</evidence>
<evidence type="ECO:0000256" key="1">
    <source>
        <dbReference type="ARBA" id="ARBA00022468"/>
    </source>
</evidence>
<dbReference type="CDD" id="cd04390">
    <property type="entry name" value="RhoGAP_ARHGAP22_24_25"/>
    <property type="match status" value="1"/>
</dbReference>
<dbReference type="GO" id="GO:0007165">
    <property type="term" value="P:signal transduction"/>
    <property type="evidence" value="ECO:0007669"/>
    <property type="project" value="InterPro"/>
</dbReference>
<organism evidence="7 8">
    <name type="scientific">Catharus fuscescens</name>
    <name type="common">Veery</name>
    <name type="synonym">Turdus fuscescens</name>
    <dbReference type="NCBI Taxonomy" id="159581"/>
    <lineage>
        <taxon>Eukaryota</taxon>
        <taxon>Metazoa</taxon>
        <taxon>Chordata</taxon>
        <taxon>Craniata</taxon>
        <taxon>Vertebrata</taxon>
        <taxon>Euteleostomi</taxon>
        <taxon>Archelosauria</taxon>
        <taxon>Archosauria</taxon>
        <taxon>Dinosauria</taxon>
        <taxon>Saurischia</taxon>
        <taxon>Theropoda</taxon>
        <taxon>Coelurosauria</taxon>
        <taxon>Aves</taxon>
        <taxon>Neognathae</taxon>
        <taxon>Neoaves</taxon>
        <taxon>Telluraves</taxon>
        <taxon>Australaves</taxon>
        <taxon>Passeriformes</taxon>
        <taxon>Turdidae</taxon>
        <taxon>Catharus</taxon>
    </lineage>
</organism>
<dbReference type="InterPro" id="IPR000198">
    <property type="entry name" value="RhoGAP_dom"/>
</dbReference>
<name>A0A7L2CMH4_CATFU</name>
<dbReference type="EMBL" id="VWYD01002255">
    <property type="protein sequence ID" value="NXQ38496.1"/>
    <property type="molecule type" value="Genomic_DNA"/>
</dbReference>
<dbReference type="PROSITE" id="PS50003">
    <property type="entry name" value="PH_DOMAIN"/>
    <property type="match status" value="1"/>
</dbReference>
<comment type="caution">
    <text evidence="7">The sequence shown here is derived from an EMBL/GenBank/DDBJ whole genome shotgun (WGS) entry which is preliminary data.</text>
</comment>
<feature type="compositionally biased region" description="Low complexity" evidence="4">
    <location>
        <begin position="376"/>
        <end position="394"/>
    </location>
</feature>
<evidence type="ECO:0000259" key="5">
    <source>
        <dbReference type="PROSITE" id="PS50003"/>
    </source>
</evidence>
<dbReference type="Pfam" id="PF00620">
    <property type="entry name" value="RhoGAP"/>
    <property type="match status" value="1"/>
</dbReference>
<dbReference type="FunFam" id="1.10.555.10:FF:000015">
    <property type="entry name" value="rho GTPase-activating protein 25 isoform X1"/>
    <property type="match status" value="1"/>
</dbReference>
<dbReference type="PROSITE" id="PS50238">
    <property type="entry name" value="RHOGAP"/>
    <property type="match status" value="1"/>
</dbReference>
<evidence type="ECO:0000256" key="3">
    <source>
        <dbReference type="ARBA" id="ARBA00023054"/>
    </source>
</evidence>
<dbReference type="InterPro" id="IPR008936">
    <property type="entry name" value="Rho_GTPase_activation_prot"/>
</dbReference>
<reference evidence="7 8" key="1">
    <citation type="submission" date="2019-09" db="EMBL/GenBank/DDBJ databases">
        <title>Bird 10,000 Genomes (B10K) Project - Family phase.</title>
        <authorList>
            <person name="Zhang G."/>
        </authorList>
    </citation>
    <scope>NUCLEOTIDE SEQUENCE [LARGE SCALE GENOMIC DNA]</scope>
    <source>
        <strain evidence="7">B10K-DU-001-17</strain>
        <tissue evidence="7">Muscle</tissue>
    </source>
</reference>
<dbReference type="GO" id="GO:0051058">
    <property type="term" value="P:negative regulation of small GTPase mediated signal transduction"/>
    <property type="evidence" value="ECO:0007669"/>
    <property type="project" value="TreeGrafter"/>
</dbReference>
<dbReference type="GO" id="GO:0005096">
    <property type="term" value="F:GTPase activator activity"/>
    <property type="evidence" value="ECO:0007669"/>
    <property type="project" value="UniProtKB-KW"/>
</dbReference>
<keyword evidence="1" id="KW-0343">GTPase activation</keyword>
<feature type="non-terminal residue" evidence="7">
    <location>
        <position position="516"/>
    </location>
</feature>
<dbReference type="Gene3D" id="1.10.555.10">
    <property type="entry name" value="Rho GTPase activation protein"/>
    <property type="match status" value="1"/>
</dbReference>
<proteinExistence type="predicted"/>
<dbReference type="PANTHER" id="PTHR15228">
    <property type="entry name" value="SPERMATHECAL PHYSIOLOGY VARIANT"/>
    <property type="match status" value="1"/>
</dbReference>
<dbReference type="GO" id="GO:0001891">
    <property type="term" value="C:phagocytic cup"/>
    <property type="evidence" value="ECO:0007669"/>
    <property type="project" value="TreeGrafter"/>
</dbReference>
<dbReference type="Proteomes" id="UP000519684">
    <property type="component" value="Unassembled WGS sequence"/>
</dbReference>